<dbReference type="InterPro" id="IPR002347">
    <property type="entry name" value="SDR_fam"/>
</dbReference>
<dbReference type="InterPro" id="IPR036291">
    <property type="entry name" value="NAD(P)-bd_dom_sf"/>
</dbReference>
<reference evidence="3 4" key="1">
    <citation type="submission" date="2019-09" db="EMBL/GenBank/DDBJ databases">
        <title>NBRP : Genome information of microbial organism related human and environment.</title>
        <authorList>
            <person name="Hattori M."/>
            <person name="Oshima K."/>
            <person name="Inaba H."/>
            <person name="Suda W."/>
            <person name="Sakamoto M."/>
            <person name="Iino T."/>
            <person name="Kitahara M."/>
            <person name="Oshida Y."/>
            <person name="Iida T."/>
            <person name="Kudo T."/>
            <person name="Itoh T."/>
            <person name="Ohkuma M."/>
        </authorList>
    </citation>
    <scope>NUCLEOTIDE SEQUENCE [LARGE SCALE GENOMIC DNA]</scope>
    <source>
        <strain evidence="3 4">Q-1</strain>
    </source>
</reference>
<evidence type="ECO:0000313" key="3">
    <source>
        <dbReference type="EMBL" id="GER04318.1"/>
    </source>
</evidence>
<keyword evidence="2" id="KW-0560">Oxidoreductase</keyword>
<comment type="caution">
    <text evidence="3">The sequence shown here is derived from an EMBL/GenBank/DDBJ whole genome shotgun (WGS) entry which is preliminary data.</text>
</comment>
<dbReference type="PRINTS" id="PR00081">
    <property type="entry name" value="GDHRDH"/>
</dbReference>
<dbReference type="SUPFAM" id="SSF51735">
    <property type="entry name" value="NAD(P)-binding Rossmann-fold domains"/>
    <property type="match status" value="1"/>
</dbReference>
<dbReference type="EMBL" id="BKCN01000009">
    <property type="protein sequence ID" value="GER04318.1"/>
    <property type="molecule type" value="Genomic_DNA"/>
</dbReference>
<keyword evidence="4" id="KW-1185">Reference proteome</keyword>
<proteinExistence type="inferred from homology"/>
<dbReference type="AlphaFoldDB" id="A0A5A7N8A7"/>
<sequence length="253" mass="26248">MDLKLTGKRALITGATRGIGRAIALNLADEGVAISFCARTQKDVEAMTKSLQQKGVKAHGTALDIRDAKAYLAWIEAEGAREGGLDIFIPNVSAGNAGSGDAAWQANFEGDLMHSVRGAEALLPVLARSSAASIILIGSVAAAETAFGPGAYGPMKAALASYGKLLAEAVAPHGIRVNVLSPGPVYFEGGDWHRVKQQQPELYNHFNARCLLGGMATADEVARAAVFLASPAAAAITGSTLLVDRGFSHAIRL</sequence>
<evidence type="ECO:0000256" key="1">
    <source>
        <dbReference type="ARBA" id="ARBA00006484"/>
    </source>
</evidence>
<dbReference type="Proteomes" id="UP000324996">
    <property type="component" value="Unassembled WGS sequence"/>
</dbReference>
<dbReference type="Pfam" id="PF13561">
    <property type="entry name" value="adh_short_C2"/>
    <property type="match status" value="1"/>
</dbReference>
<evidence type="ECO:0000313" key="4">
    <source>
        <dbReference type="Proteomes" id="UP000324996"/>
    </source>
</evidence>
<comment type="similarity">
    <text evidence="1">Belongs to the short-chain dehydrogenases/reductases (SDR) family.</text>
</comment>
<dbReference type="PANTHER" id="PTHR43943:SF17">
    <property type="entry name" value="3-PHENYLPROPIONATE-DIHYDRODIOL_CINNAMIC ACID-DIHYDRODIOL DEHYDROGENASE"/>
    <property type="match status" value="1"/>
</dbReference>
<evidence type="ECO:0000256" key="2">
    <source>
        <dbReference type="ARBA" id="ARBA00023002"/>
    </source>
</evidence>
<name>A0A5A7N8A7_9PROT</name>
<dbReference type="CDD" id="cd05233">
    <property type="entry name" value="SDR_c"/>
    <property type="match status" value="1"/>
</dbReference>
<accession>A0A5A7N8A7</accession>
<dbReference type="PANTHER" id="PTHR43943">
    <property type="entry name" value="DEHYDROGENASE/REDUCTASE (SDR FAMILY) MEMBER 4"/>
    <property type="match status" value="1"/>
</dbReference>
<gene>
    <name evidence="3" type="ORF">JCM17846_20000</name>
</gene>
<dbReference type="RefSeq" id="WP_042084972.1">
    <property type="nucleotide sequence ID" value="NZ_BKCN01000009.1"/>
</dbReference>
<dbReference type="GO" id="GO:0016491">
    <property type="term" value="F:oxidoreductase activity"/>
    <property type="evidence" value="ECO:0007669"/>
    <property type="project" value="UniProtKB-KW"/>
</dbReference>
<organism evidence="3 4">
    <name type="scientific">Iodidimonas nitroreducens</name>
    <dbReference type="NCBI Taxonomy" id="1236968"/>
    <lineage>
        <taxon>Bacteria</taxon>
        <taxon>Pseudomonadati</taxon>
        <taxon>Pseudomonadota</taxon>
        <taxon>Alphaproteobacteria</taxon>
        <taxon>Iodidimonadales</taxon>
        <taxon>Iodidimonadaceae</taxon>
        <taxon>Iodidimonas</taxon>
    </lineage>
</organism>
<protein>
    <submittedName>
        <fullName evidence="3">3-ketoacyl-ACP reductase</fullName>
    </submittedName>
</protein>
<dbReference type="Gene3D" id="3.40.50.720">
    <property type="entry name" value="NAD(P)-binding Rossmann-like Domain"/>
    <property type="match status" value="1"/>
</dbReference>